<comment type="caution">
    <text evidence="1">The sequence shown here is derived from an EMBL/GenBank/DDBJ whole genome shotgun (WGS) entry which is preliminary data.</text>
</comment>
<organism evidence="1 2">
    <name type="scientific">Araneus ventricosus</name>
    <name type="common">Orbweaver spider</name>
    <name type="synonym">Epeira ventricosa</name>
    <dbReference type="NCBI Taxonomy" id="182803"/>
    <lineage>
        <taxon>Eukaryota</taxon>
        <taxon>Metazoa</taxon>
        <taxon>Ecdysozoa</taxon>
        <taxon>Arthropoda</taxon>
        <taxon>Chelicerata</taxon>
        <taxon>Arachnida</taxon>
        <taxon>Araneae</taxon>
        <taxon>Araneomorphae</taxon>
        <taxon>Entelegynae</taxon>
        <taxon>Araneoidea</taxon>
        <taxon>Araneidae</taxon>
        <taxon>Araneus</taxon>
    </lineage>
</organism>
<name>A0A4Y2MVP9_ARAVE</name>
<dbReference type="AlphaFoldDB" id="A0A4Y2MVP9"/>
<dbReference type="Proteomes" id="UP000499080">
    <property type="component" value="Unassembled WGS sequence"/>
</dbReference>
<dbReference type="EMBL" id="BGPR01007946">
    <property type="protein sequence ID" value="GBN30599.1"/>
    <property type="molecule type" value="Genomic_DNA"/>
</dbReference>
<accession>A0A4Y2MVP9</accession>
<reference evidence="1 2" key="1">
    <citation type="journal article" date="2019" name="Sci. Rep.">
        <title>Orb-weaving spider Araneus ventricosus genome elucidates the spidroin gene catalogue.</title>
        <authorList>
            <person name="Kono N."/>
            <person name="Nakamura H."/>
            <person name="Ohtoshi R."/>
            <person name="Moran D.A.P."/>
            <person name="Shinohara A."/>
            <person name="Yoshida Y."/>
            <person name="Fujiwara M."/>
            <person name="Mori M."/>
            <person name="Tomita M."/>
            <person name="Arakawa K."/>
        </authorList>
    </citation>
    <scope>NUCLEOTIDE SEQUENCE [LARGE SCALE GENOMIC DNA]</scope>
</reference>
<proteinExistence type="predicted"/>
<sequence>MRDVCWAIRRMCIHHNTMIDSQMPVSGGNIVQSSCLGMPLSHEEGIRKLQHYVILNLLCAPYPFRKFATLVLNHFIQDRAKAIRLLCFASKGRKCCFVLIVSRTL</sequence>
<protein>
    <submittedName>
        <fullName evidence="1">Uncharacterized protein</fullName>
    </submittedName>
</protein>
<keyword evidence="2" id="KW-1185">Reference proteome</keyword>
<gene>
    <name evidence="1" type="ORF">AVEN_212449_1</name>
</gene>
<evidence type="ECO:0000313" key="2">
    <source>
        <dbReference type="Proteomes" id="UP000499080"/>
    </source>
</evidence>
<evidence type="ECO:0000313" key="1">
    <source>
        <dbReference type="EMBL" id="GBN30599.1"/>
    </source>
</evidence>